<evidence type="ECO:0000313" key="5">
    <source>
        <dbReference type="Proteomes" id="UP001549291"/>
    </source>
</evidence>
<reference evidence="2 4" key="1">
    <citation type="submission" date="2016-11" db="EMBL/GenBank/DDBJ databases">
        <title>Complete Genome Sequence of Bradyrhizobium sp. strain J5, an isolated from soybean nodule in Hokkaido.</title>
        <authorList>
            <person name="Kanehara K."/>
        </authorList>
    </citation>
    <scope>NUCLEOTIDE SEQUENCE [LARGE SCALE GENOMIC DNA]</scope>
    <source>
        <strain evidence="2 4">J5</strain>
    </source>
</reference>
<dbReference type="SMART" id="SM00530">
    <property type="entry name" value="HTH_XRE"/>
    <property type="match status" value="1"/>
</dbReference>
<sequence length="80" mass="8262">MVTSAQIRAARGLLNWTVRDLAEKSGVHRNTVTRVETDATAPGHSIAAIRAALESAGAIFLADGQSIDGGPGVRLAKPKA</sequence>
<dbReference type="RefSeq" id="WP_011090956.1">
    <property type="nucleotide sequence ID" value="NZ_BJNK01000099.1"/>
</dbReference>
<evidence type="ECO:0000313" key="4">
    <source>
        <dbReference type="Proteomes" id="UP000181962"/>
    </source>
</evidence>
<evidence type="ECO:0000259" key="1">
    <source>
        <dbReference type="PROSITE" id="PS50943"/>
    </source>
</evidence>
<dbReference type="EMBL" id="JBEPTQ010000002">
    <property type="protein sequence ID" value="MET4725792.1"/>
    <property type="molecule type" value="Genomic_DNA"/>
</dbReference>
<keyword evidence="5" id="KW-1185">Reference proteome</keyword>
<name>A0A1L3FRG0_BRAJP</name>
<dbReference type="AlphaFoldDB" id="A0A1L3FRG0"/>
<gene>
    <name evidence="3" type="ORF">ABIF63_009898</name>
    <name evidence="2" type="ORF">BKD09_47460</name>
</gene>
<dbReference type="PROSITE" id="PS50943">
    <property type="entry name" value="HTH_CROC1"/>
    <property type="match status" value="1"/>
</dbReference>
<dbReference type="InterPro" id="IPR010982">
    <property type="entry name" value="Lambda_DNA-bd_dom_sf"/>
</dbReference>
<evidence type="ECO:0000313" key="2">
    <source>
        <dbReference type="EMBL" id="APG15945.1"/>
    </source>
</evidence>
<dbReference type="GeneID" id="92963977"/>
<accession>A0A1L3FRG0</accession>
<dbReference type="Proteomes" id="UP001549291">
    <property type="component" value="Unassembled WGS sequence"/>
</dbReference>
<proteinExistence type="predicted"/>
<dbReference type="EMBL" id="CP017637">
    <property type="protein sequence ID" value="APG15945.1"/>
    <property type="molecule type" value="Genomic_DNA"/>
</dbReference>
<feature type="domain" description="HTH cro/C1-type" evidence="1">
    <location>
        <begin position="7"/>
        <end position="60"/>
    </location>
</feature>
<evidence type="ECO:0000313" key="3">
    <source>
        <dbReference type="EMBL" id="MET4725792.1"/>
    </source>
</evidence>
<protein>
    <submittedName>
        <fullName evidence="2 3">Transcriptional regulator</fullName>
    </submittedName>
</protein>
<reference evidence="3 5" key="2">
    <citation type="submission" date="2024-06" db="EMBL/GenBank/DDBJ databases">
        <title>Genomic Encyclopedia of Type Strains, Phase V (KMG-V): Genome sequencing to study the core and pangenomes of soil and plant-associated prokaryotes.</title>
        <authorList>
            <person name="Whitman W."/>
        </authorList>
    </citation>
    <scope>NUCLEOTIDE SEQUENCE [LARGE SCALE GENOMIC DNA]</scope>
    <source>
        <strain evidence="3 5">USDA 160</strain>
    </source>
</reference>
<dbReference type="Proteomes" id="UP000181962">
    <property type="component" value="Chromosome"/>
</dbReference>
<dbReference type="GO" id="GO:0003677">
    <property type="term" value="F:DNA binding"/>
    <property type="evidence" value="ECO:0007669"/>
    <property type="project" value="InterPro"/>
</dbReference>
<dbReference type="CDD" id="cd00093">
    <property type="entry name" value="HTH_XRE"/>
    <property type="match status" value="1"/>
</dbReference>
<dbReference type="Gene3D" id="1.10.260.40">
    <property type="entry name" value="lambda repressor-like DNA-binding domains"/>
    <property type="match status" value="1"/>
</dbReference>
<dbReference type="OrthoDB" id="3782725at2"/>
<organism evidence="2 4">
    <name type="scientific">Bradyrhizobium japonicum</name>
    <dbReference type="NCBI Taxonomy" id="375"/>
    <lineage>
        <taxon>Bacteria</taxon>
        <taxon>Pseudomonadati</taxon>
        <taxon>Pseudomonadota</taxon>
        <taxon>Alphaproteobacteria</taxon>
        <taxon>Hyphomicrobiales</taxon>
        <taxon>Nitrobacteraceae</taxon>
        <taxon>Bradyrhizobium</taxon>
    </lineage>
</organism>
<dbReference type="InterPro" id="IPR001387">
    <property type="entry name" value="Cro/C1-type_HTH"/>
</dbReference>
<dbReference type="KEGG" id="bjp:RN69_42815"/>
<dbReference type="SUPFAM" id="SSF47413">
    <property type="entry name" value="lambda repressor-like DNA-binding domains"/>
    <property type="match status" value="1"/>
</dbReference>
<dbReference type="Pfam" id="PF01381">
    <property type="entry name" value="HTH_3"/>
    <property type="match status" value="1"/>
</dbReference>